<organism evidence="1 2">
    <name type="scientific">Leucogyrophana mollusca</name>
    <dbReference type="NCBI Taxonomy" id="85980"/>
    <lineage>
        <taxon>Eukaryota</taxon>
        <taxon>Fungi</taxon>
        <taxon>Dikarya</taxon>
        <taxon>Basidiomycota</taxon>
        <taxon>Agaricomycotina</taxon>
        <taxon>Agaricomycetes</taxon>
        <taxon>Agaricomycetidae</taxon>
        <taxon>Boletales</taxon>
        <taxon>Boletales incertae sedis</taxon>
        <taxon>Leucogyrophana</taxon>
    </lineage>
</organism>
<reference evidence="1" key="1">
    <citation type="journal article" date="2021" name="New Phytol.">
        <title>Evolutionary innovations through gain and loss of genes in the ectomycorrhizal Boletales.</title>
        <authorList>
            <person name="Wu G."/>
            <person name="Miyauchi S."/>
            <person name="Morin E."/>
            <person name="Kuo A."/>
            <person name="Drula E."/>
            <person name="Varga T."/>
            <person name="Kohler A."/>
            <person name="Feng B."/>
            <person name="Cao Y."/>
            <person name="Lipzen A."/>
            <person name="Daum C."/>
            <person name="Hundley H."/>
            <person name="Pangilinan J."/>
            <person name="Johnson J."/>
            <person name="Barry K."/>
            <person name="LaButti K."/>
            <person name="Ng V."/>
            <person name="Ahrendt S."/>
            <person name="Min B."/>
            <person name="Choi I.G."/>
            <person name="Park H."/>
            <person name="Plett J.M."/>
            <person name="Magnuson J."/>
            <person name="Spatafora J.W."/>
            <person name="Nagy L.G."/>
            <person name="Henrissat B."/>
            <person name="Grigoriev I.V."/>
            <person name="Yang Z.L."/>
            <person name="Xu J."/>
            <person name="Martin F.M."/>
        </authorList>
    </citation>
    <scope>NUCLEOTIDE SEQUENCE</scope>
    <source>
        <strain evidence="1">KUC20120723A-06</strain>
    </source>
</reference>
<evidence type="ECO:0000313" key="2">
    <source>
        <dbReference type="Proteomes" id="UP000790709"/>
    </source>
</evidence>
<evidence type="ECO:0000313" key="1">
    <source>
        <dbReference type="EMBL" id="KAH7921068.1"/>
    </source>
</evidence>
<name>A0ACB8B833_9AGAM</name>
<sequence>MLHLTRALALAIPAAYASNSMVTDSEEVSCISSDDQLGCPASGLLVVSRGISGLLFIVYCAYVLFQLKTHQHYYHREEDDDDEETEARMSTAAAVFALFSVTLVTTFCAEYLVASIEETVKKYDVPKPFIGLILLPIASNAAEHVTAVLMAMKNKYQLAIEICIGSAIQVTNLVIPLLVIVGWMIGQPLTLRFANFETIVLLVSALLVHLLVMNGKSNYLEGMMLIALYTAIALTFWVTH</sequence>
<dbReference type="EMBL" id="MU266544">
    <property type="protein sequence ID" value="KAH7921068.1"/>
    <property type="molecule type" value="Genomic_DNA"/>
</dbReference>
<accession>A0ACB8B833</accession>
<comment type="caution">
    <text evidence="1">The sequence shown here is derived from an EMBL/GenBank/DDBJ whole genome shotgun (WGS) entry which is preliminary data.</text>
</comment>
<keyword evidence="2" id="KW-1185">Reference proteome</keyword>
<dbReference type="Proteomes" id="UP000790709">
    <property type="component" value="Unassembled WGS sequence"/>
</dbReference>
<protein>
    <submittedName>
        <fullName evidence="1">Uncharacterized protein</fullName>
    </submittedName>
</protein>
<proteinExistence type="predicted"/>
<gene>
    <name evidence="1" type="ORF">BV22DRAFT_756766</name>
</gene>